<evidence type="ECO:0000256" key="9">
    <source>
        <dbReference type="SAM" id="Phobius"/>
    </source>
</evidence>
<dbReference type="RefSeq" id="WP_066964367.1">
    <property type="nucleotide sequence ID" value="NZ_CP023449.1"/>
</dbReference>
<dbReference type="PANTHER" id="PTHR30386">
    <property type="entry name" value="MEMBRANE FUSION SUBUNIT OF EMRAB-TOLC MULTIDRUG EFFLUX PUMP"/>
    <property type="match status" value="1"/>
</dbReference>
<organism evidence="11 12">
    <name type="scientific">Rhizorhabdus dicambivorans</name>
    <dbReference type="NCBI Taxonomy" id="1850238"/>
    <lineage>
        <taxon>Bacteria</taxon>
        <taxon>Pseudomonadati</taxon>
        <taxon>Pseudomonadota</taxon>
        <taxon>Alphaproteobacteria</taxon>
        <taxon>Sphingomonadales</taxon>
        <taxon>Sphingomonadaceae</taxon>
        <taxon>Rhizorhabdus</taxon>
    </lineage>
</organism>
<comment type="similarity">
    <text evidence="2">Belongs to the membrane fusion protein (MFP) (TC 8.A.1) family.</text>
</comment>
<keyword evidence="8 9" id="KW-0472">Membrane</keyword>
<dbReference type="SUPFAM" id="SSF111369">
    <property type="entry name" value="HlyD-like secretion proteins"/>
    <property type="match status" value="2"/>
</dbReference>
<keyword evidence="4" id="KW-1003">Cell membrane</keyword>
<evidence type="ECO:0000256" key="8">
    <source>
        <dbReference type="ARBA" id="ARBA00023136"/>
    </source>
</evidence>
<comment type="subcellular location">
    <subcellularLocation>
        <location evidence="1">Cell inner membrane</location>
        <topology evidence="1">Single-pass membrane protein</topology>
    </subcellularLocation>
</comment>
<dbReference type="Proteomes" id="UP000218934">
    <property type="component" value="Unassembled WGS sequence"/>
</dbReference>
<dbReference type="GO" id="GO:0015721">
    <property type="term" value="P:bile acid and bile salt transport"/>
    <property type="evidence" value="ECO:0007669"/>
    <property type="project" value="UniProtKB-ARBA"/>
</dbReference>
<protein>
    <submittedName>
        <fullName evidence="11">EmrA/EmrK family multidrug efflux transporter periplasmic adaptor subunit</fullName>
    </submittedName>
</protein>
<reference evidence="11 12" key="1">
    <citation type="submission" date="2017-09" db="EMBL/GenBank/DDBJ databases">
        <title>The Catabolism of 3,6-Dichlorosalicylic acid is Initiated by the Cytochrome P450 Monooxygenase DsmABC in Rhizorhabdus dicambivorans Ndbn-20.</title>
        <authorList>
            <person name="Na L."/>
        </authorList>
    </citation>
    <scope>NUCLEOTIDE SEQUENCE [LARGE SCALE GENOMIC DNA]</scope>
    <source>
        <strain evidence="11 12">Ndbn-20m</strain>
    </source>
</reference>
<gene>
    <name evidence="11" type="ORF">COO09_14055</name>
</gene>
<accession>A0A2A4FW14</accession>
<evidence type="ECO:0000256" key="2">
    <source>
        <dbReference type="ARBA" id="ARBA00009477"/>
    </source>
</evidence>
<dbReference type="NCBIfam" id="TIGR00998">
    <property type="entry name" value="8a0101"/>
    <property type="match status" value="1"/>
</dbReference>
<dbReference type="KEGG" id="rdi:CMV14_09130"/>
<evidence type="ECO:0000256" key="3">
    <source>
        <dbReference type="ARBA" id="ARBA00022448"/>
    </source>
</evidence>
<keyword evidence="12" id="KW-1185">Reference proteome</keyword>
<sequence>MADADPITPAGADTPSEADAQALKAARLEKRRLWLTRLALVVGAAAIIWGLWYLLIGRNHVSTDNAYVAAEVAQVTPLVAGQVVEVRVSDTQAVKKGDVLIRLDDANARLAYQGAAAELTRAQRMFRQATATSDALAAQVDARRADIARAAADYEQARIDLDRRLKLQPSGAVSGEELTSARKAFAAARAGLAQARSNQGAAAGQLAANQAMVSGATVETDPMVLSAKAKLAAAKLDLDRTVIRAPIDGIVTRRQVQVGQRVATGNPVMMIVPVSQVYVDANFKERQLRRVKPGQPATLTADLYGGDVVYHGRVVGFSGGTGSAFALIPAQNATGNWIKVVQRLPVRIALDPKELAEHPLRVGLSMEAEIDVSGD</sequence>
<evidence type="ECO:0000313" key="12">
    <source>
        <dbReference type="Proteomes" id="UP000218934"/>
    </source>
</evidence>
<dbReference type="InterPro" id="IPR058633">
    <property type="entry name" value="EmrA/FarA_HH"/>
</dbReference>
<evidence type="ECO:0000313" key="11">
    <source>
        <dbReference type="EMBL" id="PCE41638.1"/>
    </source>
</evidence>
<name>A0A2A4FW14_9SPHN</name>
<dbReference type="GO" id="GO:1990961">
    <property type="term" value="P:xenobiotic detoxification by transmembrane export across the plasma membrane"/>
    <property type="evidence" value="ECO:0007669"/>
    <property type="project" value="InterPro"/>
</dbReference>
<dbReference type="GO" id="GO:0005886">
    <property type="term" value="C:plasma membrane"/>
    <property type="evidence" value="ECO:0007669"/>
    <property type="project" value="UniProtKB-SubCell"/>
</dbReference>
<evidence type="ECO:0000256" key="6">
    <source>
        <dbReference type="ARBA" id="ARBA00022692"/>
    </source>
</evidence>
<feature type="domain" description="Multidrug export protein EmrA/FarA alpha-helical hairpin" evidence="10">
    <location>
        <begin position="107"/>
        <end position="241"/>
    </location>
</feature>
<dbReference type="EMBL" id="NWUF01000013">
    <property type="protein sequence ID" value="PCE41638.1"/>
    <property type="molecule type" value="Genomic_DNA"/>
</dbReference>
<dbReference type="InterPro" id="IPR050739">
    <property type="entry name" value="MFP"/>
</dbReference>
<evidence type="ECO:0000256" key="5">
    <source>
        <dbReference type="ARBA" id="ARBA00022519"/>
    </source>
</evidence>
<evidence type="ECO:0000256" key="7">
    <source>
        <dbReference type="ARBA" id="ARBA00022989"/>
    </source>
</evidence>
<feature type="transmembrane region" description="Helical" evidence="9">
    <location>
        <begin position="34"/>
        <end position="55"/>
    </location>
</feature>
<comment type="caution">
    <text evidence="11">The sequence shown here is derived from an EMBL/GenBank/DDBJ whole genome shotgun (WGS) entry which is preliminary data.</text>
</comment>
<dbReference type="PANTHER" id="PTHR30386:SF19">
    <property type="entry name" value="MULTIDRUG EXPORT PROTEIN EMRA-RELATED"/>
    <property type="match status" value="1"/>
</dbReference>
<keyword evidence="5" id="KW-0997">Cell inner membrane</keyword>
<dbReference type="Gene3D" id="2.40.50.100">
    <property type="match status" value="1"/>
</dbReference>
<evidence type="ECO:0000256" key="4">
    <source>
        <dbReference type="ARBA" id="ARBA00022475"/>
    </source>
</evidence>
<evidence type="ECO:0000256" key="1">
    <source>
        <dbReference type="ARBA" id="ARBA00004377"/>
    </source>
</evidence>
<dbReference type="FunFam" id="2.40.30.170:FF:000003">
    <property type="entry name" value="Multidrug resistance protein A"/>
    <property type="match status" value="1"/>
</dbReference>
<dbReference type="InterPro" id="IPR005694">
    <property type="entry name" value="MFP_proteobact"/>
</dbReference>
<dbReference type="Gene3D" id="1.10.287.470">
    <property type="entry name" value="Helix hairpin bin"/>
    <property type="match status" value="2"/>
</dbReference>
<keyword evidence="3" id="KW-0813">Transport</keyword>
<dbReference type="AlphaFoldDB" id="A0A2A4FW14"/>
<dbReference type="GO" id="GO:0046677">
    <property type="term" value="P:response to antibiotic"/>
    <property type="evidence" value="ECO:0007669"/>
    <property type="project" value="UniProtKB-ARBA"/>
</dbReference>
<dbReference type="Gene3D" id="2.40.30.170">
    <property type="match status" value="1"/>
</dbReference>
<dbReference type="OrthoDB" id="9811754at2"/>
<dbReference type="Pfam" id="PF25885">
    <property type="entry name" value="HH_EMRA"/>
    <property type="match status" value="1"/>
</dbReference>
<dbReference type="GO" id="GO:0042910">
    <property type="term" value="F:xenobiotic transmembrane transporter activity"/>
    <property type="evidence" value="ECO:0007669"/>
    <property type="project" value="InterPro"/>
</dbReference>
<keyword evidence="7 9" id="KW-1133">Transmembrane helix</keyword>
<proteinExistence type="inferred from homology"/>
<keyword evidence="6 9" id="KW-0812">Transmembrane</keyword>
<evidence type="ECO:0000259" key="10">
    <source>
        <dbReference type="Pfam" id="PF25885"/>
    </source>
</evidence>